<evidence type="ECO:0000256" key="2">
    <source>
        <dbReference type="ARBA" id="ARBA00023128"/>
    </source>
</evidence>
<dbReference type="Pfam" id="PF05347">
    <property type="entry name" value="Complex1_LYR"/>
    <property type="match status" value="1"/>
</dbReference>
<evidence type="ECO:0000256" key="1">
    <source>
        <dbReference type="ARBA" id="ARBA00004305"/>
    </source>
</evidence>
<protein>
    <submittedName>
        <fullName evidence="5">Uncharacterized protein</fullName>
    </submittedName>
</protein>
<keyword evidence="3" id="KW-0143">Chaperone</keyword>
<organism evidence="5 6">
    <name type="scientific">Tetradesmus obliquus</name>
    <name type="common">Green alga</name>
    <name type="synonym">Acutodesmus obliquus</name>
    <dbReference type="NCBI Taxonomy" id="3088"/>
    <lineage>
        <taxon>Eukaryota</taxon>
        <taxon>Viridiplantae</taxon>
        <taxon>Chlorophyta</taxon>
        <taxon>core chlorophytes</taxon>
        <taxon>Chlorophyceae</taxon>
        <taxon>CS clade</taxon>
        <taxon>Sphaeropleales</taxon>
        <taxon>Scenedesmaceae</taxon>
        <taxon>Tetradesmus</taxon>
    </lineage>
</organism>
<sequence length="82" mass="9567">MTLSGLQKQVLSLYRSVLRAARQHPSSRADVTAYARHSIEQHRQLSRTREVLRIEHLLRKGAKQLEALRSADFAGFKWQQQR</sequence>
<evidence type="ECO:0000313" key="6">
    <source>
        <dbReference type="Proteomes" id="UP000256970"/>
    </source>
</evidence>
<proteinExistence type="inferred from homology"/>
<gene>
    <name evidence="5" type="ORF">BQ4739_LOCUS1269</name>
</gene>
<evidence type="ECO:0000256" key="3">
    <source>
        <dbReference type="ARBA" id="ARBA00023186"/>
    </source>
</evidence>
<keyword evidence="6" id="KW-1185">Reference proteome</keyword>
<comment type="subcellular location">
    <subcellularLocation>
        <location evidence="1">Mitochondrion matrix</location>
    </subcellularLocation>
</comment>
<dbReference type="CDD" id="cd20268">
    <property type="entry name" value="Complex1_LYR_SDHAF1_LYRM8"/>
    <property type="match status" value="1"/>
</dbReference>
<accession>A0A383V563</accession>
<evidence type="ECO:0000256" key="4">
    <source>
        <dbReference type="ARBA" id="ARBA00025715"/>
    </source>
</evidence>
<dbReference type="PANTHER" id="PTHR13675:SF1">
    <property type="entry name" value="SUCCINATE DEHYDROGENASE ASSEMBLY FACTOR 1, MITOCHONDRIAL"/>
    <property type="match status" value="1"/>
</dbReference>
<dbReference type="AlphaFoldDB" id="A0A383V563"/>
<dbReference type="PANTHER" id="PTHR13675">
    <property type="entry name" value="LYR MOTIF-CONTAINING PROTEIN 2"/>
    <property type="match status" value="1"/>
</dbReference>
<comment type="similarity">
    <text evidence="4">Belongs to the complex I LYR family. SDHAF1 subfamily.</text>
</comment>
<evidence type="ECO:0000313" key="5">
    <source>
        <dbReference type="EMBL" id="SZX60745.1"/>
    </source>
</evidence>
<dbReference type="InterPro" id="IPR045295">
    <property type="entry name" value="Complex1_LYR_SDHAF1_LYRM8"/>
</dbReference>
<dbReference type="GO" id="GO:0005759">
    <property type="term" value="C:mitochondrial matrix"/>
    <property type="evidence" value="ECO:0007669"/>
    <property type="project" value="UniProtKB-SubCell"/>
</dbReference>
<dbReference type="EMBL" id="FNXT01000098">
    <property type="protein sequence ID" value="SZX60745.1"/>
    <property type="molecule type" value="Genomic_DNA"/>
</dbReference>
<dbReference type="InterPro" id="IPR008011">
    <property type="entry name" value="Complex1_LYR_dom"/>
</dbReference>
<reference evidence="5 6" key="1">
    <citation type="submission" date="2016-10" db="EMBL/GenBank/DDBJ databases">
        <authorList>
            <person name="Cai Z."/>
        </authorList>
    </citation>
    <scope>NUCLEOTIDE SEQUENCE [LARGE SCALE GENOMIC DNA]</scope>
</reference>
<dbReference type="STRING" id="3088.A0A383V563"/>
<dbReference type="GO" id="GO:0034553">
    <property type="term" value="P:mitochondrial respiratory chain complex II assembly"/>
    <property type="evidence" value="ECO:0007669"/>
    <property type="project" value="InterPro"/>
</dbReference>
<dbReference type="Proteomes" id="UP000256970">
    <property type="component" value="Unassembled WGS sequence"/>
</dbReference>
<name>A0A383V563_TETOB</name>
<keyword evidence="2" id="KW-0496">Mitochondrion</keyword>